<proteinExistence type="predicted"/>
<gene>
    <name evidence="1" type="ORF">HUW48_17880</name>
</gene>
<name>A0A7L7LAB5_9BACT</name>
<accession>A0A7L7LAB5</accession>
<keyword evidence="2" id="KW-1185">Reference proteome</keyword>
<evidence type="ECO:0000313" key="1">
    <source>
        <dbReference type="EMBL" id="QMU29776.1"/>
    </source>
</evidence>
<protein>
    <submittedName>
        <fullName evidence="1">Uncharacterized protein</fullName>
    </submittedName>
</protein>
<sequence>MKPNLYIFLLLPLILSLPVLAQYKTVIFNYERAYFDDGQPLPAENRFIISGGVSANIDIVEVKIYHSSNTEKAPFYQNTWEKRPTSPPATFALPINQPLRGNEEYTFVLNYYAKVSIEQQQQLISQINAALGAYIDQSYQVERSSITVLEHPRIIRSDLNAIVRQGLSLHRNQINYSFEGFSDLVYQKLKQLGELNLQKARFNIFAKQDENTKTVKLRYAQEQIAALKLMINQEVAQYAGVQLFGLTDSKRITDYMTEKTKNALALNVGYGGAYYSGTFDNLAYDAAPYAGISLPFGKAPFASPFWAKTSISTGVFLQNLKFGPGNVATGPLVHRPVYVALGYRVLPFIRLNAGATVLQNKLTSSTSTDLNLDKVYIRPFLGLSMEINLWLNLNR</sequence>
<dbReference type="Proteomes" id="UP000514509">
    <property type="component" value="Chromosome"/>
</dbReference>
<reference evidence="1 2" key="1">
    <citation type="submission" date="2020-08" db="EMBL/GenBank/DDBJ databases">
        <title>Adhaeribacter dokdonensis sp. nov., isolated from the rhizosphere of Elymus tsukushiensis, a plant native to the Dokdo Islands, Republic of Korea.</title>
        <authorList>
            <person name="Ghim S.Y."/>
        </authorList>
    </citation>
    <scope>NUCLEOTIDE SEQUENCE [LARGE SCALE GENOMIC DNA]</scope>
    <source>
        <strain evidence="1 2">KUDC8001</strain>
    </source>
</reference>
<dbReference type="EMBL" id="CP055153">
    <property type="protein sequence ID" value="QMU29776.1"/>
    <property type="molecule type" value="Genomic_DNA"/>
</dbReference>
<dbReference type="AlphaFoldDB" id="A0A7L7LAB5"/>
<evidence type="ECO:0000313" key="2">
    <source>
        <dbReference type="Proteomes" id="UP000514509"/>
    </source>
</evidence>
<dbReference type="RefSeq" id="WP_182412236.1">
    <property type="nucleotide sequence ID" value="NZ_CP055153.1"/>
</dbReference>
<dbReference type="KEGG" id="add:HUW48_17880"/>
<organism evidence="1 2">
    <name type="scientific">Adhaeribacter radiodurans</name>
    <dbReference type="NCBI Taxonomy" id="2745197"/>
    <lineage>
        <taxon>Bacteria</taxon>
        <taxon>Pseudomonadati</taxon>
        <taxon>Bacteroidota</taxon>
        <taxon>Cytophagia</taxon>
        <taxon>Cytophagales</taxon>
        <taxon>Hymenobacteraceae</taxon>
        <taxon>Adhaeribacter</taxon>
    </lineage>
</organism>